<accession>A0A934U5B0</accession>
<comment type="caution">
    <text evidence="1">The sequence shown here is derived from an EMBL/GenBank/DDBJ whole genome shotgun (WGS) entry which is preliminary data.</text>
</comment>
<dbReference type="Pfam" id="PF13376">
    <property type="entry name" value="OmdA"/>
    <property type="match status" value="1"/>
</dbReference>
<dbReference type="InterPro" id="IPR015018">
    <property type="entry name" value="DUF1905"/>
</dbReference>
<dbReference type="Pfam" id="PF08922">
    <property type="entry name" value="DUF1905"/>
    <property type="match status" value="1"/>
</dbReference>
<keyword evidence="2" id="KW-1185">Reference proteome</keyword>
<gene>
    <name evidence="1" type="ORF">JGU71_20015</name>
</gene>
<dbReference type="SUPFAM" id="SSF141694">
    <property type="entry name" value="AF2212/PG0164-like"/>
    <property type="match status" value="1"/>
</dbReference>
<dbReference type="AlphaFoldDB" id="A0A934U5B0"/>
<dbReference type="RefSeq" id="WP_199706034.1">
    <property type="nucleotide sequence ID" value="NZ_JAEMNV010000006.1"/>
</dbReference>
<protein>
    <submittedName>
        <fullName evidence="1">DUF1905 domain-containing protein</fullName>
    </submittedName>
</protein>
<dbReference type="Gene3D" id="2.40.30.100">
    <property type="entry name" value="AF2212/PG0164-like"/>
    <property type="match status" value="1"/>
</dbReference>
<proteinExistence type="predicted"/>
<evidence type="ECO:0000313" key="1">
    <source>
        <dbReference type="EMBL" id="MBJ8341177.1"/>
    </source>
</evidence>
<name>A0A934U5B0_9NOCA</name>
<dbReference type="EMBL" id="JAEMNV010000006">
    <property type="protein sequence ID" value="MBJ8341177.1"/>
    <property type="molecule type" value="Genomic_DNA"/>
</dbReference>
<dbReference type="Proteomes" id="UP000655868">
    <property type="component" value="Unassembled WGS sequence"/>
</dbReference>
<sequence>MKFTAVLEGAGKTATGIEVPPEVVDALGSGKKPAVTVTIGAHTYRSTIATMGGRFMLPVSAENRTSAGVSAGDELEVSVELDTALREVTVPADFAAALDNNLTARTTFDGISYSNQRWHILSIEGAKTPETRARRIEKSITILGEGRAR</sequence>
<organism evidence="1 2">
    <name type="scientific">Antrihabitans stalagmiti</name>
    <dbReference type="NCBI Taxonomy" id="2799499"/>
    <lineage>
        <taxon>Bacteria</taxon>
        <taxon>Bacillati</taxon>
        <taxon>Actinomycetota</taxon>
        <taxon>Actinomycetes</taxon>
        <taxon>Mycobacteriales</taxon>
        <taxon>Nocardiaceae</taxon>
        <taxon>Antrihabitans</taxon>
    </lineage>
</organism>
<evidence type="ECO:0000313" key="2">
    <source>
        <dbReference type="Proteomes" id="UP000655868"/>
    </source>
</evidence>
<dbReference type="InterPro" id="IPR037079">
    <property type="entry name" value="AF2212/PG0164-like_sf"/>
</dbReference>
<reference evidence="1" key="1">
    <citation type="submission" date="2020-12" db="EMBL/GenBank/DDBJ databases">
        <title>Antrihabitans popcorni sp. nov. and Antrihabitans auranticaus sp. nov., isolated from a larva cave.</title>
        <authorList>
            <person name="Lee S.D."/>
            <person name="Kim I.S."/>
        </authorList>
    </citation>
    <scope>NUCLEOTIDE SEQUENCE</scope>
    <source>
        <strain evidence="1">YC3-6</strain>
    </source>
</reference>